<evidence type="ECO:0000259" key="7">
    <source>
        <dbReference type="Pfam" id="PF00296"/>
    </source>
</evidence>
<organism evidence="8 9">
    <name type="scientific">Kribbella turkmenica</name>
    <dbReference type="NCBI Taxonomy" id="2530375"/>
    <lineage>
        <taxon>Bacteria</taxon>
        <taxon>Bacillati</taxon>
        <taxon>Actinomycetota</taxon>
        <taxon>Actinomycetes</taxon>
        <taxon>Propionibacteriales</taxon>
        <taxon>Kribbellaceae</taxon>
        <taxon>Kribbella</taxon>
    </lineage>
</organism>
<reference evidence="8 9" key="1">
    <citation type="submission" date="2019-02" db="EMBL/GenBank/DDBJ databases">
        <title>Draft genome sequences of novel Actinobacteria.</title>
        <authorList>
            <person name="Sahin N."/>
            <person name="Ay H."/>
            <person name="Saygin H."/>
        </authorList>
    </citation>
    <scope>NUCLEOTIDE SEQUENCE [LARGE SCALE GENOMIC DNA]</scope>
    <source>
        <strain evidence="8 9">16K104</strain>
    </source>
</reference>
<dbReference type="InterPro" id="IPR016215">
    <property type="entry name" value="NTA_MOA"/>
</dbReference>
<evidence type="ECO:0000256" key="6">
    <source>
        <dbReference type="PIRSR" id="PIRSR000337-1"/>
    </source>
</evidence>
<dbReference type="GO" id="GO:0016705">
    <property type="term" value="F:oxidoreductase activity, acting on paired donors, with incorporation or reduction of molecular oxygen"/>
    <property type="evidence" value="ECO:0007669"/>
    <property type="project" value="InterPro"/>
</dbReference>
<dbReference type="NCBIfam" id="TIGR03860">
    <property type="entry name" value="FMN_nitrolo"/>
    <property type="match status" value="1"/>
</dbReference>
<dbReference type="SUPFAM" id="SSF51679">
    <property type="entry name" value="Bacterial luciferase-like"/>
    <property type="match status" value="1"/>
</dbReference>
<dbReference type="PANTHER" id="PTHR30011:SF16">
    <property type="entry name" value="C2H2 FINGER DOMAIN TRANSCRIPTION FACTOR (EUROFUNG)-RELATED"/>
    <property type="match status" value="1"/>
</dbReference>
<keyword evidence="4" id="KW-0503">Monooxygenase</keyword>
<protein>
    <submittedName>
        <fullName evidence="8">LLM class flavin-dependent oxidoreductase</fullName>
    </submittedName>
</protein>
<evidence type="ECO:0000256" key="2">
    <source>
        <dbReference type="ARBA" id="ARBA00022643"/>
    </source>
</evidence>
<feature type="domain" description="Luciferase-like" evidence="7">
    <location>
        <begin position="52"/>
        <end position="407"/>
    </location>
</feature>
<gene>
    <name evidence="8" type="ORF">E1218_04970</name>
</gene>
<comment type="caution">
    <text evidence="8">The sequence shown here is derived from an EMBL/GenBank/DDBJ whole genome shotgun (WGS) entry which is preliminary data.</text>
</comment>
<evidence type="ECO:0000256" key="5">
    <source>
        <dbReference type="ARBA" id="ARBA00033748"/>
    </source>
</evidence>
<keyword evidence="3" id="KW-0560">Oxidoreductase</keyword>
<keyword evidence="1 6" id="KW-0285">Flavoprotein</keyword>
<feature type="binding site" evidence="6">
    <location>
        <position position="81"/>
    </location>
    <ligand>
        <name>FMN</name>
        <dbReference type="ChEBI" id="CHEBI:58210"/>
    </ligand>
</feature>
<dbReference type="PANTHER" id="PTHR30011">
    <property type="entry name" value="ALKANESULFONATE MONOOXYGENASE-RELATED"/>
    <property type="match status" value="1"/>
</dbReference>
<keyword evidence="9" id="KW-1185">Reference proteome</keyword>
<evidence type="ECO:0000256" key="1">
    <source>
        <dbReference type="ARBA" id="ARBA00022630"/>
    </source>
</evidence>
<name>A0A4R4XEG2_9ACTN</name>
<dbReference type="AlphaFoldDB" id="A0A4R4XEG2"/>
<dbReference type="Pfam" id="PF00296">
    <property type="entry name" value="Bac_luciferase"/>
    <property type="match status" value="1"/>
</dbReference>
<dbReference type="PIRSF" id="PIRSF000337">
    <property type="entry name" value="NTA_MOA"/>
    <property type="match status" value="1"/>
</dbReference>
<dbReference type="Gene3D" id="3.20.20.30">
    <property type="entry name" value="Luciferase-like domain"/>
    <property type="match status" value="1"/>
</dbReference>
<accession>A0A4R4XEG2</accession>
<comment type="similarity">
    <text evidence="5">Belongs to the NtaA/SnaA/DszA monooxygenase family.</text>
</comment>
<dbReference type="InterPro" id="IPR011251">
    <property type="entry name" value="Luciferase-like_dom"/>
</dbReference>
<dbReference type="InterPro" id="IPR051260">
    <property type="entry name" value="Diverse_substr_monoxygenases"/>
</dbReference>
<dbReference type="GO" id="GO:0004497">
    <property type="term" value="F:monooxygenase activity"/>
    <property type="evidence" value="ECO:0007669"/>
    <property type="project" value="UniProtKB-KW"/>
</dbReference>
<dbReference type="OrthoDB" id="4437611at2"/>
<sequence length="473" mass="52526">MWRRCFFAWLTGFGQHERNQRETVTRHLLLGAFEVNALNISSQGLWARPDHDSTEYKHLSRWTRLAQMLDRGGFDFLFLADTYGYPLLSGEVPAVAIEQAVDLPKNDPLLLIPALAAVTERLSFAVTSSTTYEEPFANARRFATLDHLTGGRVAWNVVTSSSVAATQLFGRDGLIAHDQRYEIASEYMDLSYKLLEGSWEDDAVKADKVGRVYADPDKVHVVEHEGKYFKCKGVFCCEPSPQRTPVIFQAGASKAGRGFAARHAEVVFLQGSDTESLRNQVTSIRQAAEEHGRDPRDIKTVVGLSAIAADSRAEAEAQLEDYLSYAHQQAARVYYAMMTGVDLAKLEADGAMSELRTELGQTQLERYAKKSAADAYADFSKRGLREFIMLGTGGEIAEQLAELVEETDVDGINFAPFANPGSYENFIDRVVPELRDLELLPTEPSGPKTFREGLFGQAHAKKTHPAAQYRVGK</sequence>
<dbReference type="Proteomes" id="UP000295172">
    <property type="component" value="Unassembled WGS sequence"/>
</dbReference>
<feature type="binding site" evidence="6">
    <location>
        <position position="253"/>
    </location>
    <ligand>
        <name>FMN</name>
        <dbReference type="ChEBI" id="CHEBI:58210"/>
    </ligand>
</feature>
<evidence type="ECO:0000313" key="9">
    <source>
        <dbReference type="Proteomes" id="UP000295172"/>
    </source>
</evidence>
<keyword evidence="2 6" id="KW-0288">FMN</keyword>
<feature type="binding site" evidence="6">
    <location>
        <position position="181"/>
    </location>
    <ligand>
        <name>FMN</name>
        <dbReference type="ChEBI" id="CHEBI:58210"/>
    </ligand>
</feature>
<dbReference type="EMBL" id="SMKR01000013">
    <property type="protein sequence ID" value="TDD29221.1"/>
    <property type="molecule type" value="Genomic_DNA"/>
</dbReference>
<feature type="binding site" evidence="6">
    <location>
        <position position="127"/>
    </location>
    <ligand>
        <name>FMN</name>
        <dbReference type="ChEBI" id="CHEBI:58210"/>
    </ligand>
</feature>
<feature type="binding site" evidence="6">
    <location>
        <position position="177"/>
    </location>
    <ligand>
        <name>FMN</name>
        <dbReference type="ChEBI" id="CHEBI:58210"/>
    </ligand>
</feature>
<dbReference type="InterPro" id="IPR036661">
    <property type="entry name" value="Luciferase-like_sf"/>
</dbReference>
<proteinExistence type="inferred from homology"/>
<evidence type="ECO:0000313" key="8">
    <source>
        <dbReference type="EMBL" id="TDD29221.1"/>
    </source>
</evidence>
<evidence type="ECO:0000256" key="4">
    <source>
        <dbReference type="ARBA" id="ARBA00023033"/>
    </source>
</evidence>
<evidence type="ECO:0000256" key="3">
    <source>
        <dbReference type="ARBA" id="ARBA00023002"/>
    </source>
</evidence>